<evidence type="ECO:0000256" key="5">
    <source>
        <dbReference type="SAM" id="SignalP"/>
    </source>
</evidence>
<dbReference type="NCBIfam" id="TIGR04485">
    <property type="entry name" value="thiosulf_SoxX"/>
    <property type="match status" value="1"/>
</dbReference>
<comment type="caution">
    <text evidence="7">The sequence shown here is derived from an EMBL/GenBank/DDBJ whole genome shotgun (WGS) entry which is preliminary data.</text>
</comment>
<dbReference type="Pfam" id="PF00034">
    <property type="entry name" value="Cytochrom_C"/>
    <property type="match status" value="1"/>
</dbReference>
<evidence type="ECO:0000256" key="3">
    <source>
        <dbReference type="ARBA" id="ARBA00023004"/>
    </source>
</evidence>
<keyword evidence="3 4" id="KW-0408">Iron</keyword>
<sequence>MMSIGRTTPRIISAGLALGLGLLSGTPGALAGDPVTPFTIVDGYTVPDSLTETPGDPERGRKWVINRKLGNCLSCHEMPIPEEQFHGQTGPALYGVADVYDEGELRLRLVDPKALNPYSMMPSFHKVDGLHRVLSGFEGKPILSAQQVEDVIAYLMTLRDTSKRR</sequence>
<name>A0A7W6RBY3_9PROT</name>
<evidence type="ECO:0000313" key="8">
    <source>
        <dbReference type="Proteomes" id="UP000554286"/>
    </source>
</evidence>
<evidence type="ECO:0000313" key="7">
    <source>
        <dbReference type="EMBL" id="MBB4265705.1"/>
    </source>
</evidence>
<dbReference type="Proteomes" id="UP000554286">
    <property type="component" value="Unassembled WGS sequence"/>
</dbReference>
<feature type="domain" description="Cytochrome c" evidence="6">
    <location>
        <begin position="55"/>
        <end position="159"/>
    </location>
</feature>
<evidence type="ECO:0000259" key="6">
    <source>
        <dbReference type="PROSITE" id="PS51007"/>
    </source>
</evidence>
<gene>
    <name evidence="7" type="ORF">GGD89_001329</name>
</gene>
<dbReference type="RefSeq" id="WP_246422791.1">
    <property type="nucleotide sequence ID" value="NZ_JACIGK010000008.1"/>
</dbReference>
<protein>
    <submittedName>
        <fullName evidence="7">Sulfur-oxidizing protein SoxX</fullName>
    </submittedName>
</protein>
<keyword evidence="8" id="KW-1185">Reference proteome</keyword>
<dbReference type="InterPro" id="IPR036909">
    <property type="entry name" value="Cyt_c-like_dom_sf"/>
</dbReference>
<keyword evidence="1 4" id="KW-0349">Heme</keyword>
<dbReference type="GO" id="GO:0009055">
    <property type="term" value="F:electron transfer activity"/>
    <property type="evidence" value="ECO:0007669"/>
    <property type="project" value="InterPro"/>
</dbReference>
<dbReference type="PROSITE" id="PS51007">
    <property type="entry name" value="CYTC"/>
    <property type="match status" value="1"/>
</dbReference>
<accession>A0A7W6RBY3</accession>
<evidence type="ECO:0000256" key="1">
    <source>
        <dbReference type="ARBA" id="ARBA00022617"/>
    </source>
</evidence>
<dbReference type="AlphaFoldDB" id="A0A7W6RBY3"/>
<evidence type="ECO:0000256" key="4">
    <source>
        <dbReference type="PROSITE-ProRule" id="PRU00433"/>
    </source>
</evidence>
<evidence type="ECO:0000256" key="2">
    <source>
        <dbReference type="ARBA" id="ARBA00022723"/>
    </source>
</evidence>
<proteinExistence type="predicted"/>
<dbReference type="SUPFAM" id="SSF46626">
    <property type="entry name" value="Cytochrome c"/>
    <property type="match status" value="1"/>
</dbReference>
<reference evidence="7 8" key="1">
    <citation type="submission" date="2020-08" db="EMBL/GenBank/DDBJ databases">
        <title>Genome sequencing of Purple Non-Sulfur Bacteria from various extreme environments.</title>
        <authorList>
            <person name="Mayer M."/>
        </authorList>
    </citation>
    <scope>NUCLEOTIDE SEQUENCE [LARGE SCALE GENOMIC DNA]</scope>
    <source>
        <strain evidence="7 8">JA131</strain>
    </source>
</reference>
<dbReference type="InterPro" id="IPR009056">
    <property type="entry name" value="Cyt_c-like_dom"/>
</dbReference>
<organism evidence="7 8">
    <name type="scientific">Roseospira visakhapatnamensis</name>
    <dbReference type="NCBI Taxonomy" id="390880"/>
    <lineage>
        <taxon>Bacteria</taxon>
        <taxon>Pseudomonadati</taxon>
        <taxon>Pseudomonadota</taxon>
        <taxon>Alphaproteobacteria</taxon>
        <taxon>Rhodospirillales</taxon>
        <taxon>Rhodospirillaceae</taxon>
        <taxon>Roseospira</taxon>
    </lineage>
</organism>
<dbReference type="EMBL" id="JACIGK010000008">
    <property type="protein sequence ID" value="MBB4265705.1"/>
    <property type="molecule type" value="Genomic_DNA"/>
</dbReference>
<dbReference type="InterPro" id="IPR030999">
    <property type="entry name" value="Thiosulf_SoxX"/>
</dbReference>
<feature type="chain" id="PRO_5031261962" evidence="5">
    <location>
        <begin position="32"/>
        <end position="165"/>
    </location>
</feature>
<feature type="signal peptide" evidence="5">
    <location>
        <begin position="1"/>
        <end position="31"/>
    </location>
</feature>
<dbReference type="GO" id="GO:0020037">
    <property type="term" value="F:heme binding"/>
    <property type="evidence" value="ECO:0007669"/>
    <property type="project" value="InterPro"/>
</dbReference>
<keyword evidence="2 4" id="KW-0479">Metal-binding</keyword>
<dbReference type="Gene3D" id="1.10.760.10">
    <property type="entry name" value="Cytochrome c-like domain"/>
    <property type="match status" value="1"/>
</dbReference>
<keyword evidence="5" id="KW-0732">Signal</keyword>
<dbReference type="GO" id="GO:0046872">
    <property type="term" value="F:metal ion binding"/>
    <property type="evidence" value="ECO:0007669"/>
    <property type="project" value="UniProtKB-KW"/>
</dbReference>